<protein>
    <submittedName>
        <fullName evidence="4">Putative pentatricopeptide</fullName>
    </submittedName>
</protein>
<dbReference type="InterPro" id="IPR011990">
    <property type="entry name" value="TPR-like_helical_dom_sf"/>
</dbReference>
<organism evidence="4 5">
    <name type="scientific">Rosa chinensis</name>
    <name type="common">China rose</name>
    <dbReference type="NCBI Taxonomy" id="74649"/>
    <lineage>
        <taxon>Eukaryota</taxon>
        <taxon>Viridiplantae</taxon>
        <taxon>Streptophyta</taxon>
        <taxon>Embryophyta</taxon>
        <taxon>Tracheophyta</taxon>
        <taxon>Spermatophyta</taxon>
        <taxon>Magnoliopsida</taxon>
        <taxon>eudicotyledons</taxon>
        <taxon>Gunneridae</taxon>
        <taxon>Pentapetalae</taxon>
        <taxon>rosids</taxon>
        <taxon>fabids</taxon>
        <taxon>Rosales</taxon>
        <taxon>Rosaceae</taxon>
        <taxon>Rosoideae</taxon>
        <taxon>Rosoideae incertae sedis</taxon>
        <taxon>Rosa</taxon>
    </lineage>
</organism>
<dbReference type="Gramene" id="PRQ30773">
    <property type="protein sequence ID" value="PRQ30773"/>
    <property type="gene ID" value="RchiOBHm_Chr5g0028281"/>
</dbReference>
<comment type="similarity">
    <text evidence="1">Belongs to the PPR family. P subfamily.</text>
</comment>
<evidence type="ECO:0000256" key="3">
    <source>
        <dbReference type="PROSITE-ProRule" id="PRU00708"/>
    </source>
</evidence>
<dbReference type="Gene3D" id="1.25.40.10">
    <property type="entry name" value="Tetratricopeptide repeat domain"/>
    <property type="match status" value="3"/>
</dbReference>
<accession>A0A2P6Q9D0</accession>
<dbReference type="EMBL" id="PDCK01000043">
    <property type="protein sequence ID" value="PRQ30773.1"/>
    <property type="molecule type" value="Genomic_DNA"/>
</dbReference>
<feature type="repeat" description="PPR" evidence="3">
    <location>
        <begin position="184"/>
        <end position="218"/>
    </location>
</feature>
<evidence type="ECO:0000313" key="5">
    <source>
        <dbReference type="Proteomes" id="UP000238479"/>
    </source>
</evidence>
<dbReference type="NCBIfam" id="TIGR00756">
    <property type="entry name" value="PPR"/>
    <property type="match status" value="4"/>
</dbReference>
<evidence type="ECO:0000256" key="1">
    <source>
        <dbReference type="ARBA" id="ARBA00007626"/>
    </source>
</evidence>
<sequence length="391" mass="44728">MISRSTKFVTHPILQSLTQTPSFSTLPSSFSQIPKKLHHKDWLSPNEVLQVFTALQDPNSVLTALDHYSKRKDYKPNEALYTLIIDKLARAHLFDAVDNVMNRIKSERKCRLSDDFFRGVIKNYGNVGGHIKKAIQTLYDMPRFGCWPSVKTFNLVLHLLVSTKMFDVVHQVYLMSPQLGVEIDACCLNIIIKGLCESGKLDSALQVLDEFPQQKCEPNALTFSTLMHGLCVNGKVDEAFGLLKRMENEGIEPDSVTFNILIAGLRKQKRYDEGIELLEQMKLKGCAPNPASYQEVLYCLLDAQRFAEAKQFMIRMVSKRVGPSFVSYKQLIQGLCKENRVEDLDWVLRQMMRQGFVPKMGMWRQIIRSVFSKKSNHYCVSCEETIDDLIT</sequence>
<evidence type="ECO:0000313" key="4">
    <source>
        <dbReference type="EMBL" id="PRQ30773.1"/>
    </source>
</evidence>
<feature type="repeat" description="PPR" evidence="3">
    <location>
        <begin position="324"/>
        <end position="358"/>
    </location>
</feature>
<reference evidence="4 5" key="1">
    <citation type="journal article" date="2018" name="Nat. Genet.">
        <title>The Rosa genome provides new insights in the design of modern roses.</title>
        <authorList>
            <person name="Bendahmane M."/>
        </authorList>
    </citation>
    <scope>NUCLEOTIDE SEQUENCE [LARGE SCALE GENOMIC DNA]</scope>
    <source>
        <strain evidence="5">cv. Old Blush</strain>
    </source>
</reference>
<dbReference type="PANTHER" id="PTHR47939:SF14">
    <property type="entry name" value="PENTATRICOPEPTIDE REPEAT-CONTAINING PROTEIN MITOCHONDRIAL"/>
    <property type="match status" value="1"/>
</dbReference>
<evidence type="ECO:0000256" key="2">
    <source>
        <dbReference type="ARBA" id="ARBA00022737"/>
    </source>
</evidence>
<dbReference type="AlphaFoldDB" id="A0A2P6Q9D0"/>
<dbReference type="PANTHER" id="PTHR47939">
    <property type="entry name" value="MEMBRANE-ASSOCIATED SALT-INDUCIBLE PROTEIN-LIKE"/>
    <property type="match status" value="1"/>
</dbReference>
<dbReference type="OMA" id="QGFVPKM"/>
<feature type="repeat" description="PPR" evidence="3">
    <location>
        <begin position="254"/>
        <end position="288"/>
    </location>
</feature>
<proteinExistence type="inferred from homology"/>
<comment type="caution">
    <text evidence="4">The sequence shown here is derived from an EMBL/GenBank/DDBJ whole genome shotgun (WGS) entry which is preliminary data.</text>
</comment>
<feature type="repeat" description="PPR" evidence="3">
    <location>
        <begin position="219"/>
        <end position="253"/>
    </location>
</feature>
<dbReference type="PROSITE" id="PS51375">
    <property type="entry name" value="PPR"/>
    <property type="match status" value="4"/>
</dbReference>
<dbReference type="Pfam" id="PF01535">
    <property type="entry name" value="PPR"/>
    <property type="match status" value="1"/>
</dbReference>
<dbReference type="Proteomes" id="UP000238479">
    <property type="component" value="Chromosome 5"/>
</dbReference>
<dbReference type="Pfam" id="PF12854">
    <property type="entry name" value="PPR_1"/>
    <property type="match status" value="1"/>
</dbReference>
<keyword evidence="5" id="KW-1185">Reference proteome</keyword>
<keyword evidence="2" id="KW-0677">Repeat</keyword>
<name>A0A2P6Q9D0_ROSCH</name>
<gene>
    <name evidence="4" type="ORF">RchiOBHm_Chr5g0028281</name>
</gene>
<dbReference type="InterPro" id="IPR050667">
    <property type="entry name" value="PPR-containing_protein"/>
</dbReference>
<dbReference type="OrthoDB" id="185373at2759"/>
<dbReference type="InterPro" id="IPR002885">
    <property type="entry name" value="PPR_rpt"/>
</dbReference>
<dbReference type="Pfam" id="PF13041">
    <property type="entry name" value="PPR_2"/>
    <property type="match status" value="1"/>
</dbReference>